<organism evidence="3 4">
    <name type="scientific">Streptomyces yangpuensis</name>
    <dbReference type="NCBI Taxonomy" id="1648182"/>
    <lineage>
        <taxon>Bacteria</taxon>
        <taxon>Bacillati</taxon>
        <taxon>Actinomycetota</taxon>
        <taxon>Actinomycetes</taxon>
        <taxon>Kitasatosporales</taxon>
        <taxon>Streptomycetaceae</taxon>
        <taxon>Streptomyces</taxon>
    </lineage>
</organism>
<feature type="transmembrane region" description="Helical" evidence="2">
    <location>
        <begin position="20"/>
        <end position="46"/>
    </location>
</feature>
<gene>
    <name evidence="3" type="ORF">NRK68_33020</name>
</gene>
<keyword evidence="2" id="KW-0472">Membrane</keyword>
<proteinExistence type="predicted"/>
<feature type="compositionally biased region" description="Pro residues" evidence="1">
    <location>
        <begin position="318"/>
        <end position="332"/>
    </location>
</feature>
<protein>
    <recommendedName>
        <fullName evidence="5">Membrane domain of glycerophosphoryl diester phosphodiesterase</fullName>
    </recommendedName>
</protein>
<accession>A0ABY5Q5X6</accession>
<evidence type="ECO:0008006" key="5">
    <source>
        <dbReference type="Google" id="ProtNLM"/>
    </source>
</evidence>
<keyword evidence="2" id="KW-1133">Transmembrane helix</keyword>
<name>A0ABY5Q5X6_9ACTN</name>
<keyword evidence="4" id="KW-1185">Reference proteome</keyword>
<feature type="region of interest" description="Disordered" evidence="1">
    <location>
        <begin position="317"/>
        <end position="338"/>
    </location>
</feature>
<feature type="transmembrane region" description="Helical" evidence="2">
    <location>
        <begin position="123"/>
        <end position="149"/>
    </location>
</feature>
<keyword evidence="2" id="KW-0812">Transmembrane</keyword>
<feature type="transmembrane region" description="Helical" evidence="2">
    <location>
        <begin position="66"/>
        <end position="91"/>
    </location>
</feature>
<evidence type="ECO:0000313" key="4">
    <source>
        <dbReference type="Proteomes" id="UP001057738"/>
    </source>
</evidence>
<feature type="transmembrane region" description="Helical" evidence="2">
    <location>
        <begin position="267"/>
        <end position="298"/>
    </location>
</feature>
<evidence type="ECO:0000256" key="1">
    <source>
        <dbReference type="SAM" id="MobiDB-lite"/>
    </source>
</evidence>
<feature type="transmembrane region" description="Helical" evidence="2">
    <location>
        <begin position="161"/>
        <end position="181"/>
    </location>
</feature>
<dbReference type="EMBL" id="CP102514">
    <property type="protein sequence ID" value="UUY51645.1"/>
    <property type="molecule type" value="Genomic_DNA"/>
</dbReference>
<dbReference type="Proteomes" id="UP001057738">
    <property type="component" value="Chromosome"/>
</dbReference>
<feature type="transmembrane region" description="Helical" evidence="2">
    <location>
        <begin position="213"/>
        <end position="234"/>
    </location>
</feature>
<sequence length="338" mass="34469">MGDILGGAFSAFRRHWKPLVGIMLAVQGMGILLVAAATGIAVAVAHDRLTDVFDLGPGESAADEDVMGLLLAFVPVGVLLLVTVTVGAGLLSALGPAVIQEAVLGRSTTFGAMWRRCWSRLPAVLGTVVLAGLIAGAPMLLVYAVGIPLVIMSVDGSGPPAALILLVLAVLLCLPVTVWLATRLSLAPAAAVCEGLGTVAALRRSSRLVKDGWWRVFGITMLGYLVAGAVGYAIQMPFGFVGMAAFLPSVMQAGEGDPDPEVAVVGLGVYVICILAGVLVSGLFQFGFPPLVTALLYVDLRIRKENLAESLIAAAAPAPAPAPAGPTPPAAAPAPDQT</sequence>
<dbReference type="RefSeq" id="WP_257857603.1">
    <property type="nucleotide sequence ID" value="NZ_CP102514.1"/>
</dbReference>
<evidence type="ECO:0000256" key="2">
    <source>
        <dbReference type="SAM" id="Phobius"/>
    </source>
</evidence>
<dbReference type="GeneID" id="95578359"/>
<evidence type="ECO:0000313" key="3">
    <source>
        <dbReference type="EMBL" id="UUY51645.1"/>
    </source>
</evidence>
<reference evidence="3" key="1">
    <citation type="submission" date="2022-08" db="EMBL/GenBank/DDBJ databases">
        <authorList>
            <person name="Tian L."/>
        </authorList>
    </citation>
    <scope>NUCLEOTIDE SEQUENCE</scope>
    <source>
        <strain evidence="3">CM253</strain>
    </source>
</reference>